<gene>
    <name evidence="2" type="ORF">HNQ61_002805</name>
</gene>
<dbReference type="PANTHER" id="PTHR30388">
    <property type="entry name" value="ALDEHYDE OXIDOREDUCTASE MOLYBDENUM COFACTOR ASSEMBLY PROTEIN"/>
    <property type="match status" value="1"/>
</dbReference>
<feature type="domain" description="XdhC Rossmann" evidence="1">
    <location>
        <begin position="103"/>
        <end position="247"/>
    </location>
</feature>
<protein>
    <submittedName>
        <fullName evidence="2">Xanthine dehydrogenase accessory factor</fullName>
    </submittedName>
</protein>
<dbReference type="EMBL" id="JACHIA010000007">
    <property type="protein sequence ID" value="MBB6071181.1"/>
    <property type="molecule type" value="Genomic_DNA"/>
</dbReference>
<name>A0A841GZF6_9BACT</name>
<dbReference type="Pfam" id="PF13478">
    <property type="entry name" value="XdhC_C"/>
    <property type="match status" value="1"/>
</dbReference>
<dbReference type="PANTHER" id="PTHR30388:SF6">
    <property type="entry name" value="XANTHINE DEHYDROGENASE SUBUNIT A-RELATED"/>
    <property type="match status" value="1"/>
</dbReference>
<organism evidence="2 3">
    <name type="scientific">Longimicrobium terrae</name>
    <dbReference type="NCBI Taxonomy" id="1639882"/>
    <lineage>
        <taxon>Bacteria</taxon>
        <taxon>Pseudomonadati</taxon>
        <taxon>Gemmatimonadota</taxon>
        <taxon>Longimicrobiia</taxon>
        <taxon>Longimicrobiales</taxon>
        <taxon>Longimicrobiaceae</taxon>
        <taxon>Longimicrobium</taxon>
    </lineage>
</organism>
<evidence type="ECO:0000313" key="2">
    <source>
        <dbReference type="EMBL" id="MBB6071181.1"/>
    </source>
</evidence>
<sequence length="274" mass="29686">MTARLTLARALEHARAALDGGQAMASVAVLHGGSPGAPAPGERLCVWASAHEGTLGNANLDAAAIRIARAALAPGTRPAPHDIEADGIRCTVYVEPHLPPPELVILGAGHVARPLCRLGAMLGFRVIVLDDRPEFATRERFPEADEVRVPDFTDPFRGLKIGGGSYLVLVTRGHKYDFEALRDVLRRPERPAYVGMIGSRRRTRAALESLVREGIDDERLRAVHAPIGLDLRGETPDEIAVSIAAEIVMVRRGGTGQPLRDRERVAERWIRPGE</sequence>
<reference evidence="2 3" key="1">
    <citation type="submission" date="2020-08" db="EMBL/GenBank/DDBJ databases">
        <title>Genomic Encyclopedia of Type Strains, Phase IV (KMG-IV): sequencing the most valuable type-strain genomes for metagenomic binning, comparative biology and taxonomic classification.</title>
        <authorList>
            <person name="Goeker M."/>
        </authorList>
    </citation>
    <scope>NUCLEOTIDE SEQUENCE [LARGE SCALE GENOMIC DNA]</scope>
    <source>
        <strain evidence="2 3">DSM 29007</strain>
    </source>
</reference>
<evidence type="ECO:0000313" key="3">
    <source>
        <dbReference type="Proteomes" id="UP000582837"/>
    </source>
</evidence>
<dbReference type="SUPFAM" id="SSF51735">
    <property type="entry name" value="NAD(P)-binding Rossmann-fold domains"/>
    <property type="match status" value="1"/>
</dbReference>
<keyword evidence="3" id="KW-1185">Reference proteome</keyword>
<proteinExistence type="predicted"/>
<evidence type="ECO:0000259" key="1">
    <source>
        <dbReference type="Pfam" id="PF13478"/>
    </source>
</evidence>
<dbReference type="RefSeq" id="WP_170033851.1">
    <property type="nucleotide sequence ID" value="NZ_JABDTL010000001.1"/>
</dbReference>
<accession>A0A841GZF6</accession>
<dbReference type="Gene3D" id="3.40.50.720">
    <property type="entry name" value="NAD(P)-binding Rossmann-like Domain"/>
    <property type="match status" value="1"/>
</dbReference>
<dbReference type="InterPro" id="IPR027051">
    <property type="entry name" value="XdhC_Rossmann_dom"/>
</dbReference>
<dbReference type="InterPro" id="IPR036291">
    <property type="entry name" value="NAD(P)-bd_dom_sf"/>
</dbReference>
<dbReference type="Proteomes" id="UP000582837">
    <property type="component" value="Unassembled WGS sequence"/>
</dbReference>
<comment type="caution">
    <text evidence="2">The sequence shown here is derived from an EMBL/GenBank/DDBJ whole genome shotgun (WGS) entry which is preliminary data.</text>
</comment>
<dbReference type="InterPro" id="IPR052698">
    <property type="entry name" value="MoCofactor_Util/Proc"/>
</dbReference>
<dbReference type="AlphaFoldDB" id="A0A841GZF6"/>